<comment type="function">
    <text evidence="9">Part of the Sec protein translocase complex. Interacts with the SecYEG preprotein conducting channel. SecDF uses the proton motive force (PMF) to complete protein translocation after the ATP-dependent function of SecA.</text>
</comment>
<dbReference type="InterPro" id="IPR022813">
    <property type="entry name" value="SecD/SecF_arch_bac"/>
</dbReference>
<keyword evidence="5 9" id="KW-0653">Protein transport</keyword>
<accession>C7LYS6</accession>
<dbReference type="InterPro" id="IPR054384">
    <property type="entry name" value="SecDF_P1_head"/>
</dbReference>
<feature type="domain" description="SecDF P1 head subdomain" evidence="12">
    <location>
        <begin position="178"/>
        <end position="280"/>
    </location>
</feature>
<dbReference type="PANTHER" id="PTHR30081:SF1">
    <property type="entry name" value="PROTEIN TRANSLOCASE SUBUNIT SECD"/>
    <property type="match status" value="1"/>
</dbReference>
<comment type="subunit">
    <text evidence="9">Forms a complex with SecF. Part of the essential Sec protein translocation apparatus which comprises SecA, SecYEG and auxiliary proteins SecDF. Other proteins may also be involved.</text>
</comment>
<dbReference type="STRING" id="525909.Afer_0945"/>
<dbReference type="GO" id="GO:0065002">
    <property type="term" value="P:intracellular protein transmembrane transport"/>
    <property type="evidence" value="ECO:0007669"/>
    <property type="project" value="UniProtKB-UniRule"/>
</dbReference>
<evidence type="ECO:0000259" key="12">
    <source>
        <dbReference type="Pfam" id="PF22599"/>
    </source>
</evidence>
<dbReference type="Pfam" id="PF02355">
    <property type="entry name" value="SecD_SecF_C"/>
    <property type="match status" value="1"/>
</dbReference>
<dbReference type="HAMAP" id="MF_01463_B">
    <property type="entry name" value="SecD_B"/>
    <property type="match status" value="1"/>
</dbReference>
<evidence type="ECO:0000256" key="6">
    <source>
        <dbReference type="ARBA" id="ARBA00022989"/>
    </source>
</evidence>
<evidence type="ECO:0000256" key="1">
    <source>
        <dbReference type="ARBA" id="ARBA00004651"/>
    </source>
</evidence>
<feature type="transmembrane region" description="Helical" evidence="9">
    <location>
        <begin position="326"/>
        <end position="347"/>
    </location>
</feature>
<feature type="domain" description="Protein export membrane protein SecD/SecF C-terminal" evidence="10">
    <location>
        <begin position="284"/>
        <end position="456"/>
    </location>
</feature>
<keyword evidence="6 9" id="KW-1133">Transmembrane helix</keyword>
<dbReference type="KEGG" id="afo:Afer_0945"/>
<evidence type="ECO:0000256" key="4">
    <source>
        <dbReference type="ARBA" id="ARBA00022692"/>
    </source>
</evidence>
<protein>
    <recommendedName>
        <fullName evidence="9">Protein translocase subunit SecD</fullName>
    </recommendedName>
</protein>
<dbReference type="GO" id="GO:0015450">
    <property type="term" value="F:protein-transporting ATPase activity"/>
    <property type="evidence" value="ECO:0007669"/>
    <property type="project" value="InterPro"/>
</dbReference>
<dbReference type="Gene3D" id="1.20.1640.10">
    <property type="entry name" value="Multidrug efflux transporter AcrB transmembrane domain"/>
    <property type="match status" value="1"/>
</dbReference>
<feature type="transmembrane region" description="Helical" evidence="9">
    <location>
        <begin position="429"/>
        <end position="448"/>
    </location>
</feature>
<dbReference type="InterPro" id="IPR048634">
    <property type="entry name" value="SecD_SecF_C"/>
</dbReference>
<organism evidence="13 14">
    <name type="scientific">Acidimicrobium ferrooxidans (strain DSM 10331 / JCM 15462 / NBRC 103882 / ICP)</name>
    <dbReference type="NCBI Taxonomy" id="525909"/>
    <lineage>
        <taxon>Bacteria</taxon>
        <taxon>Bacillati</taxon>
        <taxon>Actinomycetota</taxon>
        <taxon>Acidimicrobiia</taxon>
        <taxon>Acidimicrobiales</taxon>
        <taxon>Acidimicrobiaceae</taxon>
        <taxon>Acidimicrobium</taxon>
    </lineage>
</organism>
<evidence type="ECO:0000256" key="8">
    <source>
        <dbReference type="ARBA" id="ARBA00023136"/>
    </source>
</evidence>
<dbReference type="NCBIfam" id="TIGR00916">
    <property type="entry name" value="2A0604s01"/>
    <property type="match status" value="1"/>
</dbReference>
<keyword evidence="14" id="KW-1185">Reference proteome</keyword>
<evidence type="ECO:0000259" key="10">
    <source>
        <dbReference type="Pfam" id="PF02355"/>
    </source>
</evidence>
<keyword evidence="8 9" id="KW-0472">Membrane</keyword>
<dbReference type="eggNOG" id="COG0342">
    <property type="taxonomic scope" value="Bacteria"/>
</dbReference>
<evidence type="ECO:0000256" key="2">
    <source>
        <dbReference type="ARBA" id="ARBA00022448"/>
    </source>
</evidence>
<evidence type="ECO:0000313" key="13">
    <source>
        <dbReference type="EMBL" id="ACU53884.1"/>
    </source>
</evidence>
<comment type="caution">
    <text evidence="9">Lacks conserved residue(s) required for the propagation of feature annotation.</text>
</comment>
<keyword evidence="2 9" id="KW-0813">Transport</keyword>
<keyword evidence="7 9" id="KW-0811">Translocation</keyword>
<dbReference type="InterPro" id="IPR005791">
    <property type="entry name" value="SecD"/>
</dbReference>
<feature type="transmembrane region" description="Helical" evidence="9">
    <location>
        <begin position="401"/>
        <end position="423"/>
    </location>
</feature>
<keyword evidence="4 9" id="KW-0812">Transmembrane</keyword>
<dbReference type="SUPFAM" id="SSF82866">
    <property type="entry name" value="Multidrug efflux transporter AcrB transmembrane domain"/>
    <property type="match status" value="1"/>
</dbReference>
<evidence type="ECO:0000256" key="9">
    <source>
        <dbReference type="HAMAP-Rule" id="MF_01463"/>
    </source>
</evidence>
<evidence type="ECO:0000313" key="14">
    <source>
        <dbReference type="Proteomes" id="UP000000771"/>
    </source>
</evidence>
<dbReference type="Pfam" id="PF22599">
    <property type="entry name" value="SecDF_P1_head"/>
    <property type="match status" value="1"/>
</dbReference>
<sequence>MSKTRWLWSVVLSALVAVAAFIGVVELAHDGPILGLDLQGGASVVYRPARPVSTAILNETIGILRNRVDGLGIADPSIGQQGNDIVVELPGVRDPRQALALIGQTAVLQFRPVECTWAAYAPTKGQHVSATRPPTSCPTSAAGLAAEAAVPTTPTQVALHSQTAVLDLRQGTQVVGRYLVGPALLDGNAIKSVYAAPDTTSSTGSWLVDFTLTPKASPLFNQIAKTFYQRQLAIVLDGTVISAPQITSTSFNGQGQITGNFTEAQANNLALVLRYGALPVQLVQQTVQTVSPTLGASALRAGLVAGVVGLIAVLLYTIVYYRVLGVVVLAGLVVTAAAVWAVVAYLGRAAQLTLDLSGVTGLIVSIGLITDSYIVFFERLKDEIREGSSIGYAVKAGFQKAFRTIIAADLVSFIGAALLWYFSIGQVRGFAFFLGLATVADVASAWFFTRPLVLIVGDALGKTHPRWLGVGPVQLREQAPETAILRPRARVSGSES</sequence>
<dbReference type="GO" id="GO:0006605">
    <property type="term" value="P:protein targeting"/>
    <property type="evidence" value="ECO:0007669"/>
    <property type="project" value="UniProtKB-UniRule"/>
</dbReference>
<dbReference type="NCBIfam" id="TIGR01129">
    <property type="entry name" value="secD"/>
    <property type="match status" value="1"/>
</dbReference>
<dbReference type="GO" id="GO:0043952">
    <property type="term" value="P:protein transport by the Sec complex"/>
    <property type="evidence" value="ECO:0007669"/>
    <property type="project" value="UniProtKB-UniRule"/>
</dbReference>
<comment type="subcellular location">
    <subcellularLocation>
        <location evidence="1 9">Cell membrane</location>
        <topology evidence="1 9">Multi-pass membrane protein</topology>
    </subcellularLocation>
</comment>
<dbReference type="Proteomes" id="UP000000771">
    <property type="component" value="Chromosome"/>
</dbReference>
<dbReference type="PANTHER" id="PTHR30081">
    <property type="entry name" value="PROTEIN-EXPORT MEMBRANE PROTEIN SEC"/>
    <property type="match status" value="1"/>
</dbReference>
<reference evidence="13 14" key="1">
    <citation type="journal article" date="2009" name="Stand. Genomic Sci.">
        <title>Complete genome sequence of Acidimicrobium ferrooxidans type strain (ICP).</title>
        <authorList>
            <person name="Clum A."/>
            <person name="Nolan M."/>
            <person name="Lang E."/>
            <person name="Glavina Del Rio T."/>
            <person name="Tice H."/>
            <person name="Copeland A."/>
            <person name="Cheng J.F."/>
            <person name="Lucas S."/>
            <person name="Chen F."/>
            <person name="Bruce D."/>
            <person name="Goodwin L."/>
            <person name="Pitluck S."/>
            <person name="Ivanova N."/>
            <person name="Mavrommatis K."/>
            <person name="Mikhailova N."/>
            <person name="Pati A."/>
            <person name="Chen A."/>
            <person name="Palaniappan K."/>
            <person name="Goker M."/>
            <person name="Spring S."/>
            <person name="Land M."/>
            <person name="Hauser L."/>
            <person name="Chang Y.J."/>
            <person name="Jeffries C.C."/>
            <person name="Chain P."/>
            <person name="Bristow J."/>
            <person name="Eisen J.A."/>
            <person name="Markowitz V."/>
            <person name="Hugenholtz P."/>
            <person name="Kyrpides N.C."/>
            <person name="Klenk H.P."/>
            <person name="Lapidus A."/>
        </authorList>
    </citation>
    <scope>NUCLEOTIDE SEQUENCE [LARGE SCALE GENOMIC DNA]</scope>
    <source>
        <strain evidence="14">DSM 10331 / JCM 15462 / NBRC 103882 / ICP</strain>
    </source>
</reference>
<dbReference type="InterPro" id="IPR048631">
    <property type="entry name" value="SecD_1st"/>
</dbReference>
<dbReference type="EMBL" id="CP001631">
    <property type="protein sequence ID" value="ACU53884.1"/>
    <property type="molecule type" value="Genomic_DNA"/>
</dbReference>
<dbReference type="AlphaFoldDB" id="C7LYS6"/>
<feature type="transmembrane region" description="Helical" evidence="9">
    <location>
        <begin position="359"/>
        <end position="380"/>
    </location>
</feature>
<evidence type="ECO:0000256" key="5">
    <source>
        <dbReference type="ARBA" id="ARBA00022927"/>
    </source>
</evidence>
<evidence type="ECO:0000256" key="7">
    <source>
        <dbReference type="ARBA" id="ARBA00023010"/>
    </source>
</evidence>
<comment type="similarity">
    <text evidence="9">Belongs to the SecD/SecF family. SecD subfamily.</text>
</comment>
<dbReference type="InterPro" id="IPR055344">
    <property type="entry name" value="SecD_SecF_C_bact"/>
</dbReference>
<keyword evidence="3 9" id="KW-1003">Cell membrane</keyword>
<dbReference type="Gene3D" id="3.30.1360.200">
    <property type="match status" value="1"/>
</dbReference>
<gene>
    <name evidence="9" type="primary">secD</name>
    <name evidence="13" type="ordered locus">Afer_0945</name>
</gene>
<evidence type="ECO:0000259" key="11">
    <source>
        <dbReference type="Pfam" id="PF21760"/>
    </source>
</evidence>
<name>C7LYS6_ACIFD</name>
<dbReference type="RefSeq" id="WP_015798373.1">
    <property type="nucleotide sequence ID" value="NC_013124.1"/>
</dbReference>
<feature type="transmembrane region" description="Helical" evidence="9">
    <location>
        <begin position="298"/>
        <end position="319"/>
    </location>
</feature>
<dbReference type="GO" id="GO:0005886">
    <property type="term" value="C:plasma membrane"/>
    <property type="evidence" value="ECO:0007669"/>
    <property type="project" value="UniProtKB-SubCell"/>
</dbReference>
<dbReference type="HOGENOM" id="CLU_007894_4_2_11"/>
<dbReference type="Pfam" id="PF21760">
    <property type="entry name" value="SecD_1st"/>
    <property type="match status" value="1"/>
</dbReference>
<proteinExistence type="inferred from homology"/>
<feature type="domain" description="Protein translocase subunit SecDF P1" evidence="11">
    <location>
        <begin position="58"/>
        <end position="114"/>
    </location>
</feature>
<dbReference type="Gene3D" id="3.30.70.3400">
    <property type="match status" value="1"/>
</dbReference>
<evidence type="ECO:0000256" key="3">
    <source>
        <dbReference type="ARBA" id="ARBA00022475"/>
    </source>
</evidence>